<protein>
    <recommendedName>
        <fullName evidence="8">3'-5' exonuclease</fullName>
    </recommendedName>
    <alternativeName>
        <fullName evidence="9">Werner Syndrome-like exonuclease</fullName>
    </alternativeName>
</protein>
<feature type="domain" description="DUF6729" evidence="12">
    <location>
        <begin position="272"/>
        <end position="489"/>
    </location>
</feature>
<dbReference type="InterPro" id="IPR051132">
    <property type="entry name" value="3-5_Exonuclease_domain"/>
</dbReference>
<evidence type="ECO:0000256" key="1">
    <source>
        <dbReference type="ARBA" id="ARBA00004123"/>
    </source>
</evidence>
<dbReference type="PANTHER" id="PTHR13620">
    <property type="entry name" value="3-5 EXONUCLEASE"/>
    <property type="match status" value="1"/>
</dbReference>
<evidence type="ECO:0000256" key="2">
    <source>
        <dbReference type="ARBA" id="ARBA00022722"/>
    </source>
</evidence>
<dbReference type="GO" id="GO:0006139">
    <property type="term" value="P:nucleobase-containing compound metabolic process"/>
    <property type="evidence" value="ECO:0007669"/>
    <property type="project" value="InterPro"/>
</dbReference>
<dbReference type="Pfam" id="PF01612">
    <property type="entry name" value="DNA_pol_A_exo1"/>
    <property type="match status" value="1"/>
</dbReference>
<dbReference type="InterPro" id="IPR036397">
    <property type="entry name" value="RNaseH_sf"/>
</dbReference>
<dbReference type="GO" id="GO:0046872">
    <property type="term" value="F:metal ion binding"/>
    <property type="evidence" value="ECO:0007669"/>
    <property type="project" value="UniProtKB-KW"/>
</dbReference>
<reference evidence="14" key="1">
    <citation type="journal article" date="2017" name="Nat. Ecol. Evol.">
        <title>Genome expansion and lineage-specific genetic innovations in the forest pathogenic fungi Armillaria.</title>
        <authorList>
            <person name="Sipos G."/>
            <person name="Prasanna A.N."/>
            <person name="Walter M.C."/>
            <person name="O'Connor E."/>
            <person name="Balint B."/>
            <person name="Krizsan K."/>
            <person name="Kiss B."/>
            <person name="Hess J."/>
            <person name="Varga T."/>
            <person name="Slot J."/>
            <person name="Riley R."/>
            <person name="Boka B."/>
            <person name="Rigling D."/>
            <person name="Barry K."/>
            <person name="Lee J."/>
            <person name="Mihaltcheva S."/>
            <person name="LaButti K."/>
            <person name="Lipzen A."/>
            <person name="Waldron R."/>
            <person name="Moloney N.M."/>
            <person name="Sperisen C."/>
            <person name="Kredics L."/>
            <person name="Vagvoelgyi C."/>
            <person name="Patrignani A."/>
            <person name="Fitzpatrick D."/>
            <person name="Nagy I."/>
            <person name="Doyle S."/>
            <person name="Anderson J.B."/>
            <person name="Grigoriev I.V."/>
            <person name="Gueldener U."/>
            <person name="Muensterkoetter M."/>
            <person name="Nagy L.G."/>
        </authorList>
    </citation>
    <scope>NUCLEOTIDE SEQUENCE [LARGE SCALE GENOMIC DNA]</scope>
    <source>
        <strain evidence="14">Ar21-2</strain>
    </source>
</reference>
<evidence type="ECO:0000256" key="8">
    <source>
        <dbReference type="ARBA" id="ARBA00040531"/>
    </source>
</evidence>
<dbReference type="STRING" id="47427.A0A2H3DMK3"/>
<dbReference type="SMART" id="SM00384">
    <property type="entry name" value="AT_hook"/>
    <property type="match status" value="3"/>
</dbReference>
<dbReference type="Gene3D" id="3.30.420.10">
    <property type="entry name" value="Ribonuclease H-like superfamily/Ribonuclease H"/>
    <property type="match status" value="1"/>
</dbReference>
<evidence type="ECO:0000256" key="9">
    <source>
        <dbReference type="ARBA" id="ARBA00042761"/>
    </source>
</evidence>
<feature type="region of interest" description="Disordered" evidence="10">
    <location>
        <begin position="936"/>
        <end position="961"/>
    </location>
</feature>
<organism evidence="13 14">
    <name type="scientific">Armillaria gallica</name>
    <name type="common">Bulbous honey fungus</name>
    <name type="synonym">Armillaria bulbosa</name>
    <dbReference type="NCBI Taxonomy" id="47427"/>
    <lineage>
        <taxon>Eukaryota</taxon>
        <taxon>Fungi</taxon>
        <taxon>Dikarya</taxon>
        <taxon>Basidiomycota</taxon>
        <taxon>Agaricomycotina</taxon>
        <taxon>Agaricomycetes</taxon>
        <taxon>Agaricomycetidae</taxon>
        <taxon>Agaricales</taxon>
        <taxon>Marasmiineae</taxon>
        <taxon>Physalacriaceae</taxon>
        <taxon>Armillaria</taxon>
    </lineage>
</organism>
<evidence type="ECO:0000256" key="6">
    <source>
        <dbReference type="ARBA" id="ARBA00022842"/>
    </source>
</evidence>
<dbReference type="OMA" id="ICKHIAK"/>
<accession>A0A2H3DMK3</accession>
<evidence type="ECO:0000256" key="4">
    <source>
        <dbReference type="ARBA" id="ARBA00022801"/>
    </source>
</evidence>
<dbReference type="Proteomes" id="UP000217790">
    <property type="component" value="Unassembled WGS sequence"/>
</dbReference>
<keyword evidence="5" id="KW-0269">Exonuclease</keyword>
<keyword evidence="6" id="KW-0460">Magnesium</keyword>
<dbReference type="AlphaFoldDB" id="A0A2H3DMK3"/>
<keyword evidence="14" id="KW-1185">Reference proteome</keyword>
<comment type="subcellular location">
    <subcellularLocation>
        <location evidence="1">Nucleus</location>
    </subcellularLocation>
</comment>
<keyword evidence="4" id="KW-0378">Hydrolase</keyword>
<keyword evidence="2" id="KW-0540">Nuclease</keyword>
<dbReference type="PANTHER" id="PTHR13620:SF109">
    <property type="entry name" value="3'-5' EXONUCLEASE"/>
    <property type="match status" value="1"/>
</dbReference>
<dbReference type="GO" id="GO:0008408">
    <property type="term" value="F:3'-5' exonuclease activity"/>
    <property type="evidence" value="ECO:0007669"/>
    <property type="project" value="InterPro"/>
</dbReference>
<feature type="compositionally biased region" description="Acidic residues" evidence="10">
    <location>
        <begin position="216"/>
        <end position="230"/>
    </location>
</feature>
<evidence type="ECO:0000256" key="10">
    <source>
        <dbReference type="SAM" id="MobiDB-lite"/>
    </source>
</evidence>
<evidence type="ECO:0000256" key="7">
    <source>
        <dbReference type="ARBA" id="ARBA00023242"/>
    </source>
</evidence>
<evidence type="ECO:0000256" key="5">
    <source>
        <dbReference type="ARBA" id="ARBA00022839"/>
    </source>
</evidence>
<evidence type="ECO:0000256" key="3">
    <source>
        <dbReference type="ARBA" id="ARBA00022723"/>
    </source>
</evidence>
<feature type="region of interest" description="Disordered" evidence="10">
    <location>
        <begin position="55"/>
        <end position="113"/>
    </location>
</feature>
<dbReference type="OrthoDB" id="1920326at2759"/>
<feature type="region of interest" description="Disordered" evidence="10">
    <location>
        <begin position="167"/>
        <end position="250"/>
    </location>
</feature>
<proteinExistence type="predicted"/>
<feature type="compositionally biased region" description="Polar residues" evidence="10">
    <location>
        <begin position="167"/>
        <end position="176"/>
    </location>
</feature>
<dbReference type="Pfam" id="PF02178">
    <property type="entry name" value="AT_hook"/>
    <property type="match status" value="3"/>
</dbReference>
<dbReference type="GO" id="GO:0005634">
    <property type="term" value="C:nucleus"/>
    <property type="evidence" value="ECO:0007669"/>
    <property type="project" value="UniProtKB-SubCell"/>
</dbReference>
<keyword evidence="3" id="KW-0479">Metal-binding</keyword>
<feature type="compositionally biased region" description="Basic and acidic residues" evidence="10">
    <location>
        <begin position="204"/>
        <end position="215"/>
    </location>
</feature>
<feature type="domain" description="3'-5' exonuclease" evidence="11">
    <location>
        <begin position="652"/>
        <end position="815"/>
    </location>
</feature>
<dbReference type="InterPro" id="IPR017956">
    <property type="entry name" value="AT_hook_DNA-bd_motif"/>
</dbReference>
<dbReference type="InterPro" id="IPR002562">
    <property type="entry name" value="3'-5'_exonuclease_dom"/>
</dbReference>
<dbReference type="PRINTS" id="PR00929">
    <property type="entry name" value="ATHOOK"/>
</dbReference>
<name>A0A2H3DMK3_ARMGA</name>
<dbReference type="EMBL" id="KZ293652">
    <property type="protein sequence ID" value="PBK95300.1"/>
    <property type="molecule type" value="Genomic_DNA"/>
</dbReference>
<evidence type="ECO:0000259" key="12">
    <source>
        <dbReference type="Pfam" id="PF20499"/>
    </source>
</evidence>
<dbReference type="InterPro" id="IPR046616">
    <property type="entry name" value="DUF6729"/>
</dbReference>
<evidence type="ECO:0000313" key="13">
    <source>
        <dbReference type="EMBL" id="PBK95300.1"/>
    </source>
</evidence>
<dbReference type="CDD" id="cd06141">
    <property type="entry name" value="WRN_exo"/>
    <property type="match status" value="1"/>
</dbReference>
<dbReference type="Pfam" id="PF20499">
    <property type="entry name" value="DUF6729"/>
    <property type="match status" value="1"/>
</dbReference>
<dbReference type="SUPFAM" id="SSF53098">
    <property type="entry name" value="Ribonuclease H-like"/>
    <property type="match status" value="1"/>
</dbReference>
<keyword evidence="7" id="KW-0539">Nucleus</keyword>
<dbReference type="InterPro" id="IPR012337">
    <property type="entry name" value="RNaseH-like_sf"/>
</dbReference>
<gene>
    <name evidence="13" type="ORF">ARMGADRAFT_795222</name>
</gene>
<evidence type="ECO:0000313" key="14">
    <source>
        <dbReference type="Proteomes" id="UP000217790"/>
    </source>
</evidence>
<evidence type="ECO:0000259" key="11">
    <source>
        <dbReference type="Pfam" id="PF01612"/>
    </source>
</evidence>
<sequence>MADVIPVDTGTVNDCRITGAENSASSHRLQVNMRDACMTETSSRDTQMTIPLCETTDSTREHPNPQKSDAPTPVEPPVLKRPRGRPRKQPQPCPGIDVPKRKRGRPRKQQEIPIELTLKRKRGRPRKTATVIDSNRVGKHQNIISPSSMILPGTYMGRPVAPIFRSQQATATSSMSHILPPPLPPESATQATMEAAIGSLNERILPEYDPTRPLDEDSPDDDDDNGFGDDGDGHEAPNDDEDRDLPSSVRPPPGWLMASFEANLQIVKDSVIGHGASTKITIYDRLKSFWLPRIDTFFILQQRDITPSLLYNPRFFYWDPLALVDQIRCYKSGCIGHLTRHGYWRRPRRIVDLEDAYWLMGVQYKCNCCAVTLQSWDTRVLAKLPETLAGQFPAHLTHRSGMSDSVLTLMRCCFQNGMGAKQFSDSLRVMHRRRYEMLEVEYLQIIESRARTSTSLHQMYEPFPPFDDKTDRGLNTIIPSAQWCRDVYDNFIEIHEHEYHQHTAMLSGEVLAIDHSFKICKHIAKIAGQTVFSGLLTMTNEFGQIRVCDLVPTKAHSQFSLALTRMRHSLETYGLTQPRIIFTDFMGDKNFLEEAFPSLRAGIRPITQHGDLETMELPSHVKVVVQKSTLQIEATVLSLIASMPDDEESVLVIGLDSEWSVDLDARRLGLNDRRQTAIVQLAYKDTIWIFQLNDHIRSGHFPSQLITFLKNPHILKVGRNVSLDLRNLQEESGVKQPFAGGIDIAHLAKRKGVVKNTRIGLADLCAKVLKVHLDKDPATRISPDWHSDELSSEQLRYAALDAWASLKVYEELEQMQVPGEVVTFTPGQDIFLCQDDTNIVACGRISLRSDYKSFEGINITPTRILIEITNIFVPGAIISTHRKQALSEFGRCPFSLVALRSRLRTYIPGFLESDAEESEQPGLQPTVEGVAVLDSPSLDQTDDASSEDASNNLGTGERREAEQGGRSFECLIIEFCDLLASANADGSEDGGLDPEGVRKCEEILEELKKIPWPNDRRSGVLKDIFHVFQMIWIPKSHGLRITFARILRDAIFLPDLSDMKVIISYLARLSPPMTWKECLQKDPAFIKRHCKFVVPPPEILYDIVLKLFQTYGPLKDAQTGLPLFNASTWKTVKNILLLIRMGYISDPPGIPLYLCLGVESNGLPHYRCF</sequence>
<dbReference type="InParanoid" id="A0A2H3DMK3"/>
<dbReference type="GO" id="GO:0003677">
    <property type="term" value="F:DNA binding"/>
    <property type="evidence" value="ECO:0007669"/>
    <property type="project" value="InterPro"/>
</dbReference>